<dbReference type="EC" id="2.7.13.3" evidence="2"/>
<dbReference type="EMBL" id="JAGTUF010000012">
    <property type="protein sequence ID" value="MBR9972607.1"/>
    <property type="molecule type" value="Genomic_DNA"/>
</dbReference>
<evidence type="ECO:0000259" key="9">
    <source>
        <dbReference type="PROSITE" id="PS50109"/>
    </source>
</evidence>
<dbReference type="Proteomes" id="UP000680714">
    <property type="component" value="Unassembled WGS sequence"/>
</dbReference>
<dbReference type="InterPro" id="IPR003594">
    <property type="entry name" value="HATPase_dom"/>
</dbReference>
<evidence type="ECO:0000256" key="4">
    <source>
        <dbReference type="ARBA" id="ARBA00022679"/>
    </source>
</evidence>
<dbReference type="PANTHER" id="PTHR45453">
    <property type="entry name" value="PHOSPHATE REGULON SENSOR PROTEIN PHOR"/>
    <property type="match status" value="1"/>
</dbReference>
<keyword evidence="11" id="KW-1185">Reference proteome</keyword>
<sequence length="481" mass="52234">MSRRFTPPRLLRRAFVLSLPSFAVLAALVILREMHVLTALALWAWVVLALSWLIRPGMADAARVALWARNLAAGGENIPPPVSPDTPIEEIASSVAQLRRAWQERQTELALLAKWNESLFENLPDPLVLLDPERRVVKFNQSALTAFGRDITGRDLSVVLRNPNVLEAADAVLAGAQARDGAFELPVPVPRSFQFRIERLGPSPASDAVAVLALNDLTTLKRMEQMRADFVANASHELRTPLATLLGFIETLRGPARDDEQARDKFLGIMFDQGSRMARLVNDLLSLSRIELNEHTPPAESVDLGRIIQAGADALMPLTAPRQMRLVVTIDEAARHVIGQADELAQLAQNLMDNAVKYGRDGTAVEVTLRVATTLPAAAGPALRDAPAVVLAVRDHGDGIGKEHLPRLTERFYRVDTARSRTLGGTGLGLAIVKHIVNRHRGKLTVESTLGQGSVFSVYLCGAKAQTEAVSSALSLSGGRL</sequence>
<dbReference type="SUPFAM" id="SSF47384">
    <property type="entry name" value="Homodimeric domain of signal transducing histidine kinase"/>
    <property type="match status" value="1"/>
</dbReference>
<proteinExistence type="predicted"/>
<comment type="catalytic activity">
    <reaction evidence="1">
        <text>ATP + protein L-histidine = ADP + protein N-phospho-L-histidine.</text>
        <dbReference type="EC" id="2.7.13.3"/>
    </reaction>
</comment>
<evidence type="ECO:0000256" key="2">
    <source>
        <dbReference type="ARBA" id="ARBA00012438"/>
    </source>
</evidence>
<keyword evidence="5" id="KW-0418">Kinase</keyword>
<comment type="caution">
    <text evidence="10">The sequence shown here is derived from an EMBL/GenBank/DDBJ whole genome shotgun (WGS) entry which is preliminary data.</text>
</comment>
<dbReference type="Pfam" id="PF13188">
    <property type="entry name" value="PAS_8"/>
    <property type="match status" value="1"/>
</dbReference>
<dbReference type="RefSeq" id="WP_211549515.1">
    <property type="nucleotide sequence ID" value="NZ_JAGTUF010000012.1"/>
</dbReference>
<dbReference type="InterPro" id="IPR035965">
    <property type="entry name" value="PAS-like_dom_sf"/>
</dbReference>
<protein>
    <recommendedName>
        <fullName evidence="2">histidine kinase</fullName>
        <ecNumber evidence="2">2.7.13.3</ecNumber>
    </recommendedName>
</protein>
<keyword evidence="8" id="KW-1133">Transmembrane helix</keyword>
<keyword evidence="8" id="KW-0812">Transmembrane</keyword>
<evidence type="ECO:0000313" key="11">
    <source>
        <dbReference type="Proteomes" id="UP000680714"/>
    </source>
</evidence>
<keyword evidence="3" id="KW-0597">Phosphoprotein</keyword>
<dbReference type="Gene3D" id="3.30.565.10">
    <property type="entry name" value="Histidine kinase-like ATPase, C-terminal domain"/>
    <property type="match status" value="1"/>
</dbReference>
<dbReference type="InterPro" id="IPR036097">
    <property type="entry name" value="HisK_dim/P_sf"/>
</dbReference>
<keyword evidence="6" id="KW-0902">Two-component regulatory system</keyword>
<dbReference type="InterPro" id="IPR004358">
    <property type="entry name" value="Sig_transdc_His_kin-like_C"/>
</dbReference>
<dbReference type="Pfam" id="PF00512">
    <property type="entry name" value="HisKA"/>
    <property type="match status" value="1"/>
</dbReference>
<dbReference type="InterPro" id="IPR000014">
    <property type="entry name" value="PAS"/>
</dbReference>
<dbReference type="PANTHER" id="PTHR45453:SF1">
    <property type="entry name" value="PHOSPHATE REGULON SENSOR PROTEIN PHOR"/>
    <property type="match status" value="1"/>
</dbReference>
<gene>
    <name evidence="10" type="ORF">KEC16_12855</name>
</gene>
<dbReference type="PROSITE" id="PS50109">
    <property type="entry name" value="HIS_KIN"/>
    <property type="match status" value="1"/>
</dbReference>
<feature type="domain" description="Histidine kinase" evidence="9">
    <location>
        <begin position="233"/>
        <end position="464"/>
    </location>
</feature>
<dbReference type="SUPFAM" id="SSF55874">
    <property type="entry name" value="ATPase domain of HSP90 chaperone/DNA topoisomerase II/histidine kinase"/>
    <property type="match status" value="1"/>
</dbReference>
<evidence type="ECO:0000256" key="7">
    <source>
        <dbReference type="ARBA" id="ARBA00023136"/>
    </source>
</evidence>
<dbReference type="InterPro" id="IPR036890">
    <property type="entry name" value="HATPase_C_sf"/>
</dbReference>
<dbReference type="SUPFAM" id="SSF55785">
    <property type="entry name" value="PYP-like sensor domain (PAS domain)"/>
    <property type="match status" value="1"/>
</dbReference>
<evidence type="ECO:0000313" key="10">
    <source>
        <dbReference type="EMBL" id="MBR9972607.1"/>
    </source>
</evidence>
<dbReference type="Gene3D" id="1.10.287.130">
    <property type="match status" value="1"/>
</dbReference>
<evidence type="ECO:0000256" key="8">
    <source>
        <dbReference type="SAM" id="Phobius"/>
    </source>
</evidence>
<dbReference type="InterPro" id="IPR050351">
    <property type="entry name" value="BphY/WalK/GraS-like"/>
</dbReference>
<evidence type="ECO:0000256" key="6">
    <source>
        <dbReference type="ARBA" id="ARBA00023012"/>
    </source>
</evidence>
<evidence type="ECO:0000256" key="5">
    <source>
        <dbReference type="ARBA" id="ARBA00022777"/>
    </source>
</evidence>
<dbReference type="Pfam" id="PF02518">
    <property type="entry name" value="HATPase_c"/>
    <property type="match status" value="1"/>
</dbReference>
<dbReference type="SMART" id="SM00387">
    <property type="entry name" value="HATPase_c"/>
    <property type="match status" value="1"/>
</dbReference>
<evidence type="ECO:0000256" key="1">
    <source>
        <dbReference type="ARBA" id="ARBA00000085"/>
    </source>
</evidence>
<organism evidence="10 11">
    <name type="scientific">Magnetospirillum sulfuroxidans</name>
    <dbReference type="NCBI Taxonomy" id="611300"/>
    <lineage>
        <taxon>Bacteria</taxon>
        <taxon>Pseudomonadati</taxon>
        <taxon>Pseudomonadota</taxon>
        <taxon>Alphaproteobacteria</taxon>
        <taxon>Rhodospirillales</taxon>
        <taxon>Rhodospirillaceae</taxon>
        <taxon>Magnetospirillum</taxon>
    </lineage>
</organism>
<reference evidence="10 11" key="1">
    <citation type="submission" date="2021-04" db="EMBL/GenBank/DDBJ databases">
        <title>Magnetospirillum sulfuroxidans sp. nov., a facultative chemolithoautotrophic sulfur-oxidizing alphaproteobacterium isolated from freshwater sediment and proposals for Paramagetospirillum gen. nov., and Magnetospirillaceae fam. nov.</title>
        <authorList>
            <person name="Koziaeva V."/>
            <person name="Geelhoed J.S."/>
            <person name="Sorokin D.Y."/>
            <person name="Grouzdev D.S."/>
        </authorList>
    </citation>
    <scope>NUCLEOTIDE SEQUENCE [LARGE SCALE GENOMIC DNA]</scope>
    <source>
        <strain evidence="10 11">J10</strain>
    </source>
</reference>
<dbReference type="CDD" id="cd00082">
    <property type="entry name" value="HisKA"/>
    <property type="match status" value="1"/>
</dbReference>
<dbReference type="InterPro" id="IPR003661">
    <property type="entry name" value="HisK_dim/P_dom"/>
</dbReference>
<accession>A0ABS5IDU8</accession>
<dbReference type="PRINTS" id="PR00344">
    <property type="entry name" value="BCTRLSENSOR"/>
</dbReference>
<dbReference type="InterPro" id="IPR005467">
    <property type="entry name" value="His_kinase_dom"/>
</dbReference>
<dbReference type="Gene3D" id="3.30.450.20">
    <property type="entry name" value="PAS domain"/>
    <property type="match status" value="1"/>
</dbReference>
<feature type="transmembrane region" description="Helical" evidence="8">
    <location>
        <begin position="36"/>
        <end position="54"/>
    </location>
</feature>
<keyword evidence="4" id="KW-0808">Transferase</keyword>
<evidence type="ECO:0000256" key="3">
    <source>
        <dbReference type="ARBA" id="ARBA00022553"/>
    </source>
</evidence>
<dbReference type="SMART" id="SM00388">
    <property type="entry name" value="HisKA"/>
    <property type="match status" value="1"/>
</dbReference>
<name>A0ABS5IDU8_9PROT</name>
<keyword evidence="7 8" id="KW-0472">Membrane</keyword>